<dbReference type="STRING" id="1527.SAMN04489757_11819"/>
<dbReference type="AlphaFoldDB" id="A0A1I5G8V5"/>
<dbReference type="EMBL" id="FOWD01000018">
    <property type="protein sequence ID" value="SFO32485.1"/>
    <property type="molecule type" value="Genomic_DNA"/>
</dbReference>
<keyword evidence="1" id="KW-0812">Transmembrane</keyword>
<keyword evidence="4" id="KW-1185">Reference proteome</keyword>
<reference evidence="3 4" key="1">
    <citation type="submission" date="2016-10" db="EMBL/GenBank/DDBJ databases">
        <authorList>
            <person name="de Groot N.N."/>
        </authorList>
    </citation>
    <scope>NUCLEOTIDE SEQUENCE [LARGE SCALE GENOMIC DNA]</scope>
    <source>
        <strain evidence="3 4">DSM 1283</strain>
    </source>
</reference>
<proteinExistence type="predicted"/>
<dbReference type="Pfam" id="PF07811">
    <property type="entry name" value="TadE"/>
    <property type="match status" value="1"/>
</dbReference>
<evidence type="ECO:0000313" key="4">
    <source>
        <dbReference type="Proteomes" id="UP000198806"/>
    </source>
</evidence>
<accession>A0A1I5G8V5</accession>
<evidence type="ECO:0000313" key="3">
    <source>
        <dbReference type="EMBL" id="SFO32485.1"/>
    </source>
</evidence>
<evidence type="ECO:0000256" key="1">
    <source>
        <dbReference type="SAM" id="Phobius"/>
    </source>
</evidence>
<dbReference type="Proteomes" id="UP000198806">
    <property type="component" value="Unassembled WGS sequence"/>
</dbReference>
<name>A0A1I5G8V5_9FIRM</name>
<evidence type="ECO:0000259" key="2">
    <source>
        <dbReference type="Pfam" id="PF07811"/>
    </source>
</evidence>
<feature type="transmembrane region" description="Helical" evidence="1">
    <location>
        <begin position="14"/>
        <end position="35"/>
    </location>
</feature>
<gene>
    <name evidence="3" type="ORF">SAMN04489757_11819</name>
</gene>
<keyword evidence="1" id="KW-1133">Transmembrane helix</keyword>
<protein>
    <submittedName>
        <fullName evidence="3">TadE-like protein</fullName>
    </submittedName>
</protein>
<feature type="domain" description="TadE-like" evidence="2">
    <location>
        <begin position="8"/>
        <end position="48"/>
    </location>
</feature>
<organism evidence="3 4">
    <name type="scientific">Anaerocolumna aminovalerica</name>
    <dbReference type="NCBI Taxonomy" id="1527"/>
    <lineage>
        <taxon>Bacteria</taxon>
        <taxon>Bacillati</taxon>
        <taxon>Bacillota</taxon>
        <taxon>Clostridia</taxon>
        <taxon>Lachnospirales</taxon>
        <taxon>Lachnospiraceae</taxon>
        <taxon>Anaerocolumna</taxon>
    </lineage>
</organism>
<keyword evidence="1" id="KW-0472">Membrane</keyword>
<sequence>MDKSTVKGSYTVEAALILPIILFIIIGLLYLGFYLHDKVKIQSVINDASTRGRELIQYEADLETGLIDYDYYQNRSLLYPYFTDFTEKEYKINAYLVKQLNRGLFIAKVDSVTVSASFNRIHVLVNGHMDIPFREVKQFFTNNGLTFSSENTMEIHNTVEFIRTFDVFSGVAEKVKFIDEILQKLQKLIGSFK</sequence>
<dbReference type="RefSeq" id="WP_170847972.1">
    <property type="nucleotide sequence ID" value="NZ_BAABFM010000023.1"/>
</dbReference>
<dbReference type="InterPro" id="IPR012495">
    <property type="entry name" value="TadE-like_dom"/>
</dbReference>